<dbReference type="InterPro" id="IPR033870">
    <property type="entry name" value="FatB"/>
</dbReference>
<feature type="region of interest" description="Disordered" evidence="5">
    <location>
        <begin position="25"/>
        <end position="48"/>
    </location>
</feature>
<evidence type="ECO:0000256" key="4">
    <source>
        <dbReference type="ARBA" id="ARBA00022729"/>
    </source>
</evidence>
<feature type="chain" id="PRO_5039048210" evidence="6">
    <location>
        <begin position="22"/>
        <end position="319"/>
    </location>
</feature>
<organism evidence="9 10">
    <name type="scientific">Nocardioides daphniae</name>
    <dbReference type="NCBI Taxonomy" id="402297"/>
    <lineage>
        <taxon>Bacteria</taxon>
        <taxon>Bacillati</taxon>
        <taxon>Actinomycetota</taxon>
        <taxon>Actinomycetes</taxon>
        <taxon>Propionibacteriales</taxon>
        <taxon>Nocardioidaceae</taxon>
        <taxon>Nocardioides</taxon>
    </lineage>
</organism>
<dbReference type="InterPro" id="IPR002491">
    <property type="entry name" value="ABC_transptr_periplasmic_BD"/>
</dbReference>
<reference evidence="8" key="5">
    <citation type="submission" date="2024-05" db="EMBL/GenBank/DDBJ databases">
        <authorList>
            <person name="Sun Q."/>
            <person name="Sedlacek I."/>
        </authorList>
    </citation>
    <scope>NUCLEOTIDE SEQUENCE</scope>
    <source>
        <strain evidence="8">CCM 7403</strain>
    </source>
</reference>
<feature type="domain" description="Fe/B12 periplasmic-binding" evidence="7">
    <location>
        <begin position="54"/>
        <end position="319"/>
    </location>
</feature>
<keyword evidence="11" id="KW-1185">Reference proteome</keyword>
<evidence type="ECO:0000313" key="11">
    <source>
        <dbReference type="Proteomes" id="UP000630594"/>
    </source>
</evidence>
<dbReference type="RefSeq" id="WP_135831716.1">
    <property type="nucleotide sequence ID" value="NZ_BMCK01000002.1"/>
</dbReference>
<dbReference type="OrthoDB" id="9793175at2"/>
<evidence type="ECO:0000313" key="9">
    <source>
        <dbReference type="EMBL" id="QCC76667.1"/>
    </source>
</evidence>
<dbReference type="GO" id="GO:0030288">
    <property type="term" value="C:outer membrane-bounded periplasmic space"/>
    <property type="evidence" value="ECO:0007669"/>
    <property type="project" value="TreeGrafter"/>
</dbReference>
<reference evidence="11" key="3">
    <citation type="journal article" date="2019" name="Int. J. Syst. Evol. Microbiol.">
        <title>The Global Catalogue of Microorganisms (GCM) 10K type strain sequencing project: providing services to taxonomists for standard genome sequencing and annotation.</title>
        <authorList>
            <consortium name="The Broad Institute Genomics Platform"/>
            <consortium name="The Broad Institute Genome Sequencing Center for Infectious Disease"/>
            <person name="Wu L."/>
            <person name="Ma J."/>
        </authorList>
    </citation>
    <scope>NUCLEOTIDE SEQUENCE [LARGE SCALE GENOMIC DNA]</scope>
    <source>
        <strain evidence="11">CCM 7403</strain>
    </source>
</reference>
<dbReference type="InterPro" id="IPR051313">
    <property type="entry name" value="Bact_iron-sidero_bind"/>
</dbReference>
<feature type="compositionally biased region" description="Low complexity" evidence="5">
    <location>
        <begin position="25"/>
        <end position="34"/>
    </location>
</feature>
<keyword evidence="4 6" id="KW-0732">Signal</keyword>
<evidence type="ECO:0000256" key="1">
    <source>
        <dbReference type="ARBA" id="ARBA00004196"/>
    </source>
</evidence>
<evidence type="ECO:0000313" key="8">
    <source>
        <dbReference type="EMBL" id="GGD15173.1"/>
    </source>
</evidence>
<comment type="similarity">
    <text evidence="2">Belongs to the bacterial solute-binding protein 8 family.</text>
</comment>
<accession>A0A4V1CWB3</accession>
<dbReference type="Proteomes" id="UP000630594">
    <property type="component" value="Unassembled WGS sequence"/>
</dbReference>
<evidence type="ECO:0000259" key="7">
    <source>
        <dbReference type="PROSITE" id="PS50983"/>
    </source>
</evidence>
<evidence type="ECO:0000256" key="3">
    <source>
        <dbReference type="ARBA" id="ARBA00022448"/>
    </source>
</evidence>
<evidence type="ECO:0000313" key="10">
    <source>
        <dbReference type="Proteomes" id="UP000297025"/>
    </source>
</evidence>
<dbReference type="EMBL" id="CP038462">
    <property type="protein sequence ID" value="QCC76667.1"/>
    <property type="molecule type" value="Genomic_DNA"/>
</dbReference>
<dbReference type="PANTHER" id="PTHR30532:SF28">
    <property type="entry name" value="PETROBACTIN-BINDING PROTEIN YCLQ"/>
    <property type="match status" value="1"/>
</dbReference>
<dbReference type="AlphaFoldDB" id="A0A4V1CWB3"/>
<protein>
    <submittedName>
        <fullName evidence="8">Iron ABC transporter substrate-binding protein</fullName>
    </submittedName>
    <submittedName>
        <fullName evidence="9">Siderophore ABC transporter substrate-binding protein</fullName>
    </submittedName>
</protein>
<sequence>MRTPKALAAAALASALTLSLAGCGSDDASSADSGETVTVTDSRGEEQVPLDPDSVVVFDMGVLDTLDTLGVDAVTGVAKGGAVPSYLEKYASDDYVTVGDLFEPDLEAIPRAEPDLIIVGGRSSAMHDTLEETFDGVPVLDMSVDEGDYFTSARSNVLELAKIFGRTDEAEKVIAEQTERIETVREKADGAGKGLVLLTSGGEVTAYSVGSRFGFLHEEFGVEAATGELGDEESRHGEAISFEFVRKTDPDRLYVVDRDAAIGEEGKSAEEILDNDLVRATKAWKQKQVTYVDGEAWYIVVGGLTSMGTLIDEVEQSLS</sequence>
<dbReference type="PROSITE" id="PS51257">
    <property type="entry name" value="PROKAR_LIPOPROTEIN"/>
    <property type="match status" value="1"/>
</dbReference>
<reference evidence="9" key="4">
    <citation type="submission" date="2019-03" db="EMBL/GenBank/DDBJ databases">
        <authorList>
            <person name="Huang Y."/>
        </authorList>
    </citation>
    <scope>NUCLEOTIDE SEQUENCE</scope>
    <source>
        <strain evidence="9">JCM 16608</strain>
    </source>
</reference>
<dbReference type="SUPFAM" id="SSF53807">
    <property type="entry name" value="Helical backbone' metal receptor"/>
    <property type="match status" value="1"/>
</dbReference>
<dbReference type="EMBL" id="BMCK01000002">
    <property type="protein sequence ID" value="GGD15173.1"/>
    <property type="molecule type" value="Genomic_DNA"/>
</dbReference>
<keyword evidence="3" id="KW-0813">Transport</keyword>
<dbReference type="CDD" id="cd01140">
    <property type="entry name" value="FatB"/>
    <property type="match status" value="1"/>
</dbReference>
<proteinExistence type="inferred from homology"/>
<evidence type="ECO:0000256" key="2">
    <source>
        <dbReference type="ARBA" id="ARBA00008814"/>
    </source>
</evidence>
<evidence type="ECO:0000256" key="5">
    <source>
        <dbReference type="SAM" id="MobiDB-lite"/>
    </source>
</evidence>
<dbReference type="PROSITE" id="PS50983">
    <property type="entry name" value="FE_B12_PBP"/>
    <property type="match status" value="1"/>
</dbReference>
<reference evidence="8" key="2">
    <citation type="journal article" date="2014" name="Int. J. Syst. Evol. Microbiol.">
        <title>Complete genome of a new Firmicutes species belonging to the dominant human colonic microbiota ('Ruminococcus bicirculans') reveals two chromosomes and a selective capacity to utilize plant glucans.</title>
        <authorList>
            <consortium name="NISC Comparative Sequencing Program"/>
            <person name="Wegmann U."/>
            <person name="Louis P."/>
            <person name="Goesmann A."/>
            <person name="Henrissat B."/>
            <person name="Duncan S.H."/>
            <person name="Flint H.J."/>
        </authorList>
    </citation>
    <scope>NUCLEOTIDE SEQUENCE</scope>
    <source>
        <strain evidence="8">CCM 7403</strain>
    </source>
</reference>
<dbReference type="PANTHER" id="PTHR30532">
    <property type="entry name" value="IRON III DICITRATE-BINDING PERIPLASMIC PROTEIN"/>
    <property type="match status" value="1"/>
</dbReference>
<dbReference type="Pfam" id="PF01497">
    <property type="entry name" value="Peripla_BP_2"/>
    <property type="match status" value="1"/>
</dbReference>
<dbReference type="Proteomes" id="UP000297025">
    <property type="component" value="Chromosome"/>
</dbReference>
<evidence type="ECO:0000256" key="6">
    <source>
        <dbReference type="SAM" id="SignalP"/>
    </source>
</evidence>
<gene>
    <name evidence="9" type="ORF">E2C04_04560</name>
    <name evidence="8" type="ORF">GCM10007231_12710</name>
</gene>
<comment type="subcellular location">
    <subcellularLocation>
        <location evidence="1">Cell envelope</location>
    </subcellularLocation>
</comment>
<reference evidence="9 10" key="1">
    <citation type="journal article" date="2008" name="Int. J. Syst. Evol. Microbiol.">
        <title>Nocardioides daphniae sp. nov., isolated from Daphnia cucullata (Crustacea: Cladocera).</title>
        <authorList>
            <person name="Toth E.M."/>
            <person name="Keki Z."/>
            <person name="Homonnay Z.G."/>
            <person name="Borsodi A.K."/>
            <person name="Marialigeti K."/>
            <person name="Schumann P."/>
        </authorList>
    </citation>
    <scope>NUCLEOTIDE SEQUENCE [LARGE SCALE GENOMIC DNA]</scope>
    <source>
        <strain evidence="9 10">JCM 16608</strain>
    </source>
</reference>
<dbReference type="KEGG" id="ndp:E2C04_04560"/>
<dbReference type="Gene3D" id="3.40.50.1980">
    <property type="entry name" value="Nitrogenase molybdenum iron protein domain"/>
    <property type="match status" value="2"/>
</dbReference>
<dbReference type="GO" id="GO:1901678">
    <property type="term" value="P:iron coordination entity transport"/>
    <property type="evidence" value="ECO:0007669"/>
    <property type="project" value="UniProtKB-ARBA"/>
</dbReference>
<feature type="signal peptide" evidence="6">
    <location>
        <begin position="1"/>
        <end position="21"/>
    </location>
</feature>
<name>A0A4V1CWB3_9ACTN</name>